<dbReference type="Proteomes" id="UP001522662">
    <property type="component" value="Unassembled WGS sequence"/>
</dbReference>
<evidence type="ECO:0000313" key="3">
    <source>
        <dbReference type="Proteomes" id="UP001522662"/>
    </source>
</evidence>
<name>A0ABT0D078_9HYPH</name>
<accession>A0ABT0D078</accession>
<comment type="caution">
    <text evidence="2">The sequence shown here is derived from an EMBL/GenBank/DDBJ whole genome shotgun (WGS) entry which is preliminary data.</text>
</comment>
<geneLocation type="plasmid" evidence="2">
    <name>unnamed</name>
</geneLocation>
<reference evidence="2 3" key="1">
    <citation type="submission" date="2022-03" db="EMBL/GenBank/DDBJ databases">
        <title>Rhizobium SSM4.3 sp. nov., isolated from Sediment (Gouqi Island).</title>
        <authorList>
            <person name="Chen G."/>
        </authorList>
    </citation>
    <scope>NUCLEOTIDE SEQUENCE [LARGE SCALE GENOMIC DNA]</scope>
    <source>
        <strain evidence="2 3">SSM4.3</strain>
        <plasmid evidence="2">unnamed</plasmid>
    </source>
</reference>
<keyword evidence="2" id="KW-0614">Plasmid</keyword>
<feature type="region of interest" description="Disordered" evidence="1">
    <location>
        <begin position="35"/>
        <end position="78"/>
    </location>
</feature>
<gene>
    <name evidence="2" type="ORF">MKJ03_10820</name>
</gene>
<proteinExistence type="predicted"/>
<evidence type="ECO:0000313" key="2">
    <source>
        <dbReference type="EMBL" id="MCJ8238823.1"/>
    </source>
</evidence>
<dbReference type="EMBL" id="JALAYX010000002">
    <property type="protein sequence ID" value="MCJ8238823.1"/>
    <property type="molecule type" value="Genomic_DNA"/>
</dbReference>
<organism evidence="2 3">
    <name type="scientific">Peteryoungia algae</name>
    <dbReference type="NCBI Taxonomy" id="2919917"/>
    <lineage>
        <taxon>Bacteria</taxon>
        <taxon>Pseudomonadati</taxon>
        <taxon>Pseudomonadota</taxon>
        <taxon>Alphaproteobacteria</taxon>
        <taxon>Hyphomicrobiales</taxon>
        <taxon>Rhizobiaceae</taxon>
        <taxon>Peteryoungia</taxon>
    </lineage>
</organism>
<keyword evidence="3" id="KW-1185">Reference proteome</keyword>
<sequence length="78" mass="8199">MSSATTDDEEAEINEALTELRAALAVAEAKLAQLNPTSEPTAEVPAETLLSGESETIGTSNLSENVEDTPFGERTAYV</sequence>
<evidence type="ECO:0000256" key="1">
    <source>
        <dbReference type="SAM" id="MobiDB-lite"/>
    </source>
</evidence>
<feature type="compositionally biased region" description="Polar residues" evidence="1">
    <location>
        <begin position="51"/>
        <end position="64"/>
    </location>
</feature>
<protein>
    <submittedName>
        <fullName evidence="2">Uncharacterized protein</fullName>
    </submittedName>
</protein>
<dbReference type="RefSeq" id="WP_245136591.1">
    <property type="nucleotide sequence ID" value="NZ_CP128477.1"/>
</dbReference>